<dbReference type="Proteomes" id="UP000594263">
    <property type="component" value="Unplaced"/>
</dbReference>
<feature type="transmembrane region" description="Helical" evidence="2">
    <location>
        <begin position="12"/>
        <end position="32"/>
    </location>
</feature>
<dbReference type="AlphaFoldDB" id="A0A7N0ZXM9"/>
<dbReference type="OMA" id="CLVEYMI"/>
<evidence type="ECO:0000256" key="1">
    <source>
        <dbReference type="SAM" id="MobiDB-lite"/>
    </source>
</evidence>
<accession>A0A7N0ZXM9</accession>
<evidence type="ECO:0000313" key="3">
    <source>
        <dbReference type="EnsemblPlants" id="Kaladp0046s0241.1.v1.1.CDS.1"/>
    </source>
</evidence>
<dbReference type="PROSITE" id="PS51257">
    <property type="entry name" value="PROKAR_LIPOPROTEIN"/>
    <property type="match status" value="1"/>
</dbReference>
<dbReference type="PANTHER" id="PTHR34964:SF1">
    <property type="entry name" value="MEMBRANE LIPOPROTEIN"/>
    <property type="match status" value="1"/>
</dbReference>
<sequence>MPVPDPRTGTLYVWITSCFLFTCLVVGGTLLHMYMLKPESETTLWYPVAGLVLISLPFVFWGMTFAYIILSRLLGFRLGSSGMGKSNSPTAAAGGNGTADNDGTMDVVVDNDTRTSHESERPLAHSMAA</sequence>
<dbReference type="PANTHER" id="PTHR34964">
    <property type="entry name" value="MEMBRANE LIPOPROTEIN-RELATED"/>
    <property type="match status" value="1"/>
</dbReference>
<dbReference type="Gramene" id="Kaladp0046s0241.1.v1.1">
    <property type="protein sequence ID" value="Kaladp0046s0241.1.v1.1.CDS.1"/>
    <property type="gene ID" value="Kaladp0046s0241.v1.1"/>
</dbReference>
<name>A0A7N0ZXM9_KALFE</name>
<keyword evidence="4" id="KW-1185">Reference proteome</keyword>
<organism evidence="3 4">
    <name type="scientific">Kalanchoe fedtschenkoi</name>
    <name type="common">Lavender scallops</name>
    <name type="synonym">South American air plant</name>
    <dbReference type="NCBI Taxonomy" id="63787"/>
    <lineage>
        <taxon>Eukaryota</taxon>
        <taxon>Viridiplantae</taxon>
        <taxon>Streptophyta</taxon>
        <taxon>Embryophyta</taxon>
        <taxon>Tracheophyta</taxon>
        <taxon>Spermatophyta</taxon>
        <taxon>Magnoliopsida</taxon>
        <taxon>eudicotyledons</taxon>
        <taxon>Gunneridae</taxon>
        <taxon>Pentapetalae</taxon>
        <taxon>Saxifragales</taxon>
        <taxon>Crassulaceae</taxon>
        <taxon>Kalanchoe</taxon>
    </lineage>
</organism>
<reference evidence="3" key="1">
    <citation type="submission" date="2021-01" db="UniProtKB">
        <authorList>
            <consortium name="EnsemblPlants"/>
        </authorList>
    </citation>
    <scope>IDENTIFICATION</scope>
</reference>
<feature type="compositionally biased region" description="Low complexity" evidence="1">
    <location>
        <begin position="86"/>
        <end position="104"/>
    </location>
</feature>
<proteinExistence type="predicted"/>
<keyword evidence="2" id="KW-0472">Membrane</keyword>
<keyword evidence="2" id="KW-1133">Transmembrane helix</keyword>
<protein>
    <submittedName>
        <fullName evidence="3">Uncharacterized protein</fullName>
    </submittedName>
</protein>
<feature type="transmembrane region" description="Helical" evidence="2">
    <location>
        <begin position="44"/>
        <end position="70"/>
    </location>
</feature>
<keyword evidence="2" id="KW-0812">Transmembrane</keyword>
<evidence type="ECO:0000256" key="2">
    <source>
        <dbReference type="SAM" id="Phobius"/>
    </source>
</evidence>
<dbReference type="EnsemblPlants" id="Kaladp0046s0241.1.v1.1">
    <property type="protein sequence ID" value="Kaladp0046s0241.1.v1.1.CDS.1"/>
    <property type="gene ID" value="Kaladp0046s0241.v1.1"/>
</dbReference>
<feature type="region of interest" description="Disordered" evidence="1">
    <location>
        <begin position="86"/>
        <end position="129"/>
    </location>
</feature>
<evidence type="ECO:0000313" key="4">
    <source>
        <dbReference type="Proteomes" id="UP000594263"/>
    </source>
</evidence>
<feature type="compositionally biased region" description="Basic and acidic residues" evidence="1">
    <location>
        <begin position="111"/>
        <end position="123"/>
    </location>
</feature>